<sequence>MTDPIPTPVRSVGNAFSLGVDGNVAGDPMHGLLAAQLRYVARLASGMGETLGLGRLVSVSTTGTCAVSAQIGWDVGGDCILRGHVFPPLAPPLHPPAFGLVADGASPDEAALACLALAHEVPGLEWGVLVRRDRSVMASVGEPHLDAMPEVGVRSLGVLAGLDERYRETCVWFGFEHRTVVVSPMDHGCVVLCVTQADTTALVDDLMRVRATLRPIDLDRVTPLAAPFRPAEAEEVLDEAEEPIDDDWAWEPDVAPLTGARFAGAVFSERPRKPREGRWFRRSQAS</sequence>
<organism evidence="1 2">
    <name type="scientific">Nocardioides jishulii</name>
    <dbReference type="NCBI Taxonomy" id="2575440"/>
    <lineage>
        <taxon>Bacteria</taxon>
        <taxon>Bacillati</taxon>
        <taxon>Actinomycetota</taxon>
        <taxon>Actinomycetes</taxon>
        <taxon>Propionibacteriales</taxon>
        <taxon>Nocardioidaceae</taxon>
        <taxon>Nocardioides</taxon>
    </lineage>
</organism>
<evidence type="ECO:0000313" key="2">
    <source>
        <dbReference type="Proteomes" id="UP000307808"/>
    </source>
</evidence>
<gene>
    <name evidence="1" type="ORF">FC770_04215</name>
</gene>
<dbReference type="Proteomes" id="UP000307808">
    <property type="component" value="Unassembled WGS sequence"/>
</dbReference>
<protein>
    <submittedName>
        <fullName evidence="1">Uncharacterized protein</fullName>
    </submittedName>
</protein>
<name>A0A4U2YTJ3_9ACTN</name>
<keyword evidence="2" id="KW-1185">Reference proteome</keyword>
<accession>A0A4U2YTJ3</accession>
<dbReference type="OrthoDB" id="3775505at2"/>
<proteinExistence type="predicted"/>
<evidence type="ECO:0000313" key="1">
    <source>
        <dbReference type="EMBL" id="TKI64354.1"/>
    </source>
</evidence>
<dbReference type="AlphaFoldDB" id="A0A4U2YTJ3"/>
<reference evidence="1 2" key="1">
    <citation type="submission" date="2019-04" db="EMBL/GenBank/DDBJ databases">
        <authorList>
            <person name="Dong K."/>
        </authorList>
    </citation>
    <scope>NUCLEOTIDE SEQUENCE [LARGE SCALE GENOMIC DNA]</scope>
    <source>
        <strain evidence="2">dk3543</strain>
    </source>
</reference>
<dbReference type="RefSeq" id="WP_137064815.1">
    <property type="nucleotide sequence ID" value="NZ_CP040748.1"/>
</dbReference>
<comment type="caution">
    <text evidence="1">The sequence shown here is derived from an EMBL/GenBank/DDBJ whole genome shotgun (WGS) entry which is preliminary data.</text>
</comment>
<dbReference type="EMBL" id="SZPY01000001">
    <property type="protein sequence ID" value="TKI64354.1"/>
    <property type="molecule type" value="Genomic_DNA"/>
</dbReference>